<sequence>MKISSHQSESWNPSSLILSTFSSTTHETCLHGLHLYLSSSFICRASQLPCSSVWHPVHSSPSTESVHNYGISHHFSQSTVYAFRHRWFVVPSVSIFIHKMFSTSENTKYAFMSIYKLLPT</sequence>
<dbReference type="AlphaFoldDB" id="A0AAV2U0K3"/>
<evidence type="ECO:0000313" key="2">
    <source>
        <dbReference type="Proteomes" id="UP001497525"/>
    </source>
</evidence>
<protein>
    <recommendedName>
        <fullName evidence="3">Cytochrome c biogenesis B</fullName>
    </recommendedName>
</protein>
<evidence type="ECO:0008006" key="3">
    <source>
        <dbReference type="Google" id="ProtNLM"/>
    </source>
</evidence>
<name>A0AAV2U0K3_CALDB</name>
<evidence type="ECO:0000313" key="1">
    <source>
        <dbReference type="EMBL" id="CAL5142172.1"/>
    </source>
</evidence>
<reference evidence="1" key="1">
    <citation type="submission" date="2024-06" db="EMBL/GenBank/DDBJ databases">
        <authorList>
            <person name="Liu X."/>
            <person name="Lenzi L."/>
            <person name="Haldenby T S."/>
            <person name="Uol C."/>
        </authorList>
    </citation>
    <scope>NUCLEOTIDE SEQUENCE</scope>
</reference>
<proteinExistence type="predicted"/>
<accession>A0AAV2U0K3</accession>
<dbReference type="EMBL" id="CAXLJL010000967">
    <property type="protein sequence ID" value="CAL5142172.1"/>
    <property type="molecule type" value="Genomic_DNA"/>
</dbReference>
<organism evidence="1 2">
    <name type="scientific">Calicophoron daubneyi</name>
    <name type="common">Rumen fluke</name>
    <name type="synonym">Paramphistomum daubneyi</name>
    <dbReference type="NCBI Taxonomy" id="300641"/>
    <lineage>
        <taxon>Eukaryota</taxon>
        <taxon>Metazoa</taxon>
        <taxon>Spiralia</taxon>
        <taxon>Lophotrochozoa</taxon>
        <taxon>Platyhelminthes</taxon>
        <taxon>Trematoda</taxon>
        <taxon>Digenea</taxon>
        <taxon>Plagiorchiida</taxon>
        <taxon>Pronocephalata</taxon>
        <taxon>Paramphistomoidea</taxon>
        <taxon>Paramphistomidae</taxon>
        <taxon>Calicophoron</taxon>
    </lineage>
</organism>
<comment type="caution">
    <text evidence="1">The sequence shown here is derived from an EMBL/GenBank/DDBJ whole genome shotgun (WGS) entry which is preliminary data.</text>
</comment>
<dbReference type="Proteomes" id="UP001497525">
    <property type="component" value="Unassembled WGS sequence"/>
</dbReference>
<gene>
    <name evidence="1" type="ORF">CDAUBV1_LOCUS17437</name>
</gene>